<evidence type="ECO:0000313" key="3">
    <source>
        <dbReference type="Proteomes" id="UP000824890"/>
    </source>
</evidence>
<sequence>MPRLLFKLSPLIYKSGSVRTFSSSTTGPYTPMCMIMSPSPNGNVGEALLFNVDSCELVRSPEKAFPKELYNATLVGTSRGWGMFSNRLYRSAVISDFLNPYASKSEPKVIPLPPFTTIPTYQTEVVCNMAMSSSPEPYDKDRVVGIKFLGKQLSFCRPHLDLRWTNIPTPFESWDTSKLMYSKKDQRFNLLAPGGNYLCSWDHDFNKDKKPKFHELVLHNLPSMPREQQKRLDSNCREDHWVESPSGESFLVKWFSEYTPEGCKVPMVMVFREEDTKDGRKNMHYTDDIGDMCIFISKSEDFCVKASSFRGLNPNSIFLNGRLFVSLNMSKFSCRLYEYPEDTPYTIPYSPYWLPPRSMSVRSFSSSMTGPYMSLSLKVNPSPGGVNIGKVLVFDLAKEELLELTDKAIPEEIIMTKATGASKGWGFFSDPQDSCILITDVMNPWSCKSNPKIFTLPPLTPLPSCQTDVIWSVAMSSCPDDDQDWVVGIKSLGDQLSFCRPRRDLRWTKITTPPDYFPTSNLMYSKKDRKFYLTGPGGHHLLSYDLHFKKSDKPEFHELQFRNFPESFKYDSEQSELFPSSCRTERLVESASGDERYAKGCLDSRKISYETQRIMVFREEETTDGRFMCYTDDIGDMCIFVSKGEAFCIPASSFPGLKPNSIYFIGFGVGVYDLTTRTSSSFQAPTGALNYPWAPYWFPPSSS</sequence>
<evidence type="ECO:0000259" key="1">
    <source>
        <dbReference type="Pfam" id="PF03478"/>
    </source>
</evidence>
<reference evidence="2 3" key="1">
    <citation type="submission" date="2021-05" db="EMBL/GenBank/DDBJ databases">
        <title>Genome Assembly of Synthetic Allotetraploid Brassica napus Reveals Homoeologous Exchanges between Subgenomes.</title>
        <authorList>
            <person name="Davis J.T."/>
        </authorList>
    </citation>
    <scope>NUCLEOTIDE SEQUENCE [LARGE SCALE GENOMIC DNA]</scope>
    <source>
        <strain evidence="3">cv. Da-Ae</strain>
        <tissue evidence="2">Seedling</tissue>
    </source>
</reference>
<gene>
    <name evidence="2" type="ORF">HID58_056207</name>
</gene>
<evidence type="ECO:0000313" key="2">
    <source>
        <dbReference type="EMBL" id="KAH0893778.1"/>
    </source>
</evidence>
<organism evidence="2 3">
    <name type="scientific">Brassica napus</name>
    <name type="common">Rape</name>
    <dbReference type="NCBI Taxonomy" id="3708"/>
    <lineage>
        <taxon>Eukaryota</taxon>
        <taxon>Viridiplantae</taxon>
        <taxon>Streptophyta</taxon>
        <taxon>Embryophyta</taxon>
        <taxon>Tracheophyta</taxon>
        <taxon>Spermatophyta</taxon>
        <taxon>Magnoliopsida</taxon>
        <taxon>eudicotyledons</taxon>
        <taxon>Gunneridae</taxon>
        <taxon>Pentapetalae</taxon>
        <taxon>rosids</taxon>
        <taxon>malvids</taxon>
        <taxon>Brassicales</taxon>
        <taxon>Brassicaceae</taxon>
        <taxon>Brassiceae</taxon>
        <taxon>Brassica</taxon>
    </lineage>
</organism>
<dbReference type="InterPro" id="IPR050942">
    <property type="entry name" value="F-box_BR-signaling"/>
</dbReference>
<dbReference type="InterPro" id="IPR005174">
    <property type="entry name" value="KIB1-4_b-propeller"/>
</dbReference>
<proteinExistence type="predicted"/>
<dbReference type="Pfam" id="PF03478">
    <property type="entry name" value="Beta-prop_KIB1-4"/>
    <property type="match status" value="2"/>
</dbReference>
<dbReference type="Proteomes" id="UP000824890">
    <property type="component" value="Unassembled WGS sequence"/>
</dbReference>
<name>A0ABQ8AMR8_BRANA</name>
<feature type="domain" description="KIB1-4 beta-propeller" evidence="1">
    <location>
        <begin position="64"/>
        <end position="320"/>
    </location>
</feature>
<dbReference type="PANTHER" id="PTHR44259:SF89">
    <property type="entry name" value="DUF295 DOMAIN-CONTAINING PROTEIN-RELATED"/>
    <property type="match status" value="1"/>
</dbReference>
<dbReference type="PANTHER" id="PTHR44259">
    <property type="entry name" value="OS07G0183000 PROTEIN-RELATED"/>
    <property type="match status" value="1"/>
</dbReference>
<comment type="caution">
    <text evidence="2">The sequence shown here is derived from an EMBL/GenBank/DDBJ whole genome shotgun (WGS) entry which is preliminary data.</text>
</comment>
<protein>
    <recommendedName>
        <fullName evidence="1">KIB1-4 beta-propeller domain-containing protein</fullName>
    </recommendedName>
</protein>
<dbReference type="EMBL" id="JAGKQM010000013">
    <property type="protein sequence ID" value="KAH0893778.1"/>
    <property type="molecule type" value="Genomic_DNA"/>
</dbReference>
<keyword evidence="3" id="KW-1185">Reference proteome</keyword>
<accession>A0ABQ8AMR8</accession>
<feature type="domain" description="KIB1-4 beta-propeller" evidence="1">
    <location>
        <begin position="408"/>
        <end position="673"/>
    </location>
</feature>